<feature type="compositionally biased region" description="Polar residues" evidence="1">
    <location>
        <begin position="80"/>
        <end position="89"/>
    </location>
</feature>
<keyword evidence="3" id="KW-1185">Reference proteome</keyword>
<name>A0A9Q1J3J0_SYNKA</name>
<gene>
    <name evidence="2" type="ORF">SKAU_G00143550</name>
</gene>
<dbReference type="Proteomes" id="UP001152622">
    <property type="component" value="Chromosome 4"/>
</dbReference>
<dbReference type="AlphaFoldDB" id="A0A9Q1J3J0"/>
<evidence type="ECO:0000313" key="2">
    <source>
        <dbReference type="EMBL" id="KAJ8365524.1"/>
    </source>
</evidence>
<protein>
    <submittedName>
        <fullName evidence="2">Uncharacterized protein</fullName>
    </submittedName>
</protein>
<comment type="caution">
    <text evidence="2">The sequence shown here is derived from an EMBL/GenBank/DDBJ whole genome shotgun (WGS) entry which is preliminary data.</text>
</comment>
<evidence type="ECO:0000313" key="3">
    <source>
        <dbReference type="Proteomes" id="UP001152622"/>
    </source>
</evidence>
<evidence type="ECO:0000256" key="1">
    <source>
        <dbReference type="SAM" id="MobiDB-lite"/>
    </source>
</evidence>
<reference evidence="2" key="1">
    <citation type="journal article" date="2023" name="Science">
        <title>Genome structures resolve the early diversification of teleost fishes.</title>
        <authorList>
            <person name="Parey E."/>
            <person name="Louis A."/>
            <person name="Montfort J."/>
            <person name="Bouchez O."/>
            <person name="Roques C."/>
            <person name="Iampietro C."/>
            <person name="Lluch J."/>
            <person name="Castinel A."/>
            <person name="Donnadieu C."/>
            <person name="Desvignes T."/>
            <person name="Floi Bucao C."/>
            <person name="Jouanno E."/>
            <person name="Wen M."/>
            <person name="Mejri S."/>
            <person name="Dirks R."/>
            <person name="Jansen H."/>
            <person name="Henkel C."/>
            <person name="Chen W.J."/>
            <person name="Zahm M."/>
            <person name="Cabau C."/>
            <person name="Klopp C."/>
            <person name="Thompson A.W."/>
            <person name="Robinson-Rechavi M."/>
            <person name="Braasch I."/>
            <person name="Lecointre G."/>
            <person name="Bobe J."/>
            <person name="Postlethwait J.H."/>
            <person name="Berthelot C."/>
            <person name="Roest Crollius H."/>
            <person name="Guiguen Y."/>
        </authorList>
    </citation>
    <scope>NUCLEOTIDE SEQUENCE</scope>
    <source>
        <strain evidence="2">WJC10195</strain>
    </source>
</reference>
<dbReference type="EMBL" id="JAINUF010000004">
    <property type="protein sequence ID" value="KAJ8365524.1"/>
    <property type="molecule type" value="Genomic_DNA"/>
</dbReference>
<accession>A0A9Q1J3J0</accession>
<feature type="region of interest" description="Disordered" evidence="1">
    <location>
        <begin position="69"/>
        <end position="89"/>
    </location>
</feature>
<proteinExistence type="predicted"/>
<sequence length="89" mass="9781">MCRYRSGACLRSREVRPHDRSSARVSPSASPLSFSRAHFYTGGLCPPTPRHPPSQLKLPGWLLLWNPSGARVNPRRTGGCSATSKLAEH</sequence>
<organism evidence="2 3">
    <name type="scientific">Synaphobranchus kaupii</name>
    <name type="common">Kaup's arrowtooth eel</name>
    <dbReference type="NCBI Taxonomy" id="118154"/>
    <lineage>
        <taxon>Eukaryota</taxon>
        <taxon>Metazoa</taxon>
        <taxon>Chordata</taxon>
        <taxon>Craniata</taxon>
        <taxon>Vertebrata</taxon>
        <taxon>Euteleostomi</taxon>
        <taxon>Actinopterygii</taxon>
        <taxon>Neopterygii</taxon>
        <taxon>Teleostei</taxon>
        <taxon>Anguilliformes</taxon>
        <taxon>Synaphobranchidae</taxon>
        <taxon>Synaphobranchus</taxon>
    </lineage>
</organism>